<dbReference type="Proteomes" id="UP001501600">
    <property type="component" value="Unassembled WGS sequence"/>
</dbReference>
<evidence type="ECO:0000313" key="3">
    <source>
        <dbReference type="Proteomes" id="UP001501600"/>
    </source>
</evidence>
<keyword evidence="1" id="KW-0732">Signal</keyword>
<protein>
    <recommendedName>
        <fullName evidence="4">Kazal-type serine protease inhibitor domain-containing protein</fullName>
    </recommendedName>
</protein>
<comment type="caution">
    <text evidence="2">The sequence shown here is derived from an EMBL/GenBank/DDBJ whole genome shotgun (WGS) entry which is preliminary data.</text>
</comment>
<keyword evidence="3" id="KW-1185">Reference proteome</keyword>
<organism evidence="2 3">
    <name type="scientific">Ferrimonas gelatinilytica</name>
    <dbReference type="NCBI Taxonomy" id="1255257"/>
    <lineage>
        <taxon>Bacteria</taxon>
        <taxon>Pseudomonadati</taxon>
        <taxon>Pseudomonadota</taxon>
        <taxon>Gammaproteobacteria</taxon>
        <taxon>Alteromonadales</taxon>
        <taxon>Ferrimonadaceae</taxon>
        <taxon>Ferrimonas</taxon>
    </lineage>
</organism>
<feature type="signal peptide" evidence="1">
    <location>
        <begin position="1"/>
        <end position="23"/>
    </location>
</feature>
<proteinExistence type="predicted"/>
<sequence>MRCFFLITLLLVTGFHTLESAHAQSTESATAQAANPEAHGAPGCQSNSDCPLGQVCEGEGCPGDGSHGQCVDPNRPCTMDVATYCGCNGKEFYGSGSCPNARYVRKGQCLESGLPEVLSRRAP</sequence>
<evidence type="ECO:0000313" key="2">
    <source>
        <dbReference type="EMBL" id="GAA5194795.1"/>
    </source>
</evidence>
<gene>
    <name evidence="2" type="ORF">GCM10025772_28580</name>
</gene>
<dbReference type="EMBL" id="BAABLF010000030">
    <property type="protein sequence ID" value="GAA5194795.1"/>
    <property type="molecule type" value="Genomic_DNA"/>
</dbReference>
<evidence type="ECO:0008006" key="4">
    <source>
        <dbReference type="Google" id="ProtNLM"/>
    </source>
</evidence>
<reference evidence="3" key="1">
    <citation type="journal article" date="2019" name="Int. J. Syst. Evol. Microbiol.">
        <title>The Global Catalogue of Microorganisms (GCM) 10K type strain sequencing project: providing services to taxonomists for standard genome sequencing and annotation.</title>
        <authorList>
            <consortium name="The Broad Institute Genomics Platform"/>
            <consortium name="The Broad Institute Genome Sequencing Center for Infectious Disease"/>
            <person name="Wu L."/>
            <person name="Ma J."/>
        </authorList>
    </citation>
    <scope>NUCLEOTIDE SEQUENCE [LARGE SCALE GENOMIC DNA]</scope>
    <source>
        <strain evidence="3">JCM 18720</strain>
    </source>
</reference>
<dbReference type="RefSeq" id="WP_345317854.1">
    <property type="nucleotide sequence ID" value="NZ_BAABLF010000030.1"/>
</dbReference>
<evidence type="ECO:0000256" key="1">
    <source>
        <dbReference type="SAM" id="SignalP"/>
    </source>
</evidence>
<name>A0ABP9SHG3_9GAMM</name>
<feature type="chain" id="PRO_5045472280" description="Kazal-type serine protease inhibitor domain-containing protein" evidence="1">
    <location>
        <begin position="24"/>
        <end position="123"/>
    </location>
</feature>
<accession>A0ABP9SHG3</accession>